<dbReference type="EMBL" id="WIGN01000271">
    <property type="protein sequence ID" value="KAF6802456.1"/>
    <property type="molecule type" value="Genomic_DNA"/>
</dbReference>
<reference evidence="2 3" key="1">
    <citation type="journal article" date="2020" name="Phytopathology">
        <title>Genome Sequence Resources of Colletotrichum truncatum, C. plurivorum, C. musicola, and C. sojae: Four Species Pathogenic to Soybean (Glycine max).</title>
        <authorList>
            <person name="Rogerio F."/>
            <person name="Boufleur T.R."/>
            <person name="Ciampi-Guillardi M."/>
            <person name="Sukno S.A."/>
            <person name="Thon M.R."/>
            <person name="Massola Junior N.S."/>
            <person name="Baroncelli R."/>
        </authorList>
    </citation>
    <scope>NUCLEOTIDE SEQUENCE [LARGE SCALE GENOMIC DNA]</scope>
    <source>
        <strain evidence="2 3">LFN0009</strain>
    </source>
</reference>
<gene>
    <name evidence="2" type="ORF">CSOJ01_11583</name>
</gene>
<keyword evidence="3" id="KW-1185">Reference proteome</keyword>
<protein>
    <submittedName>
        <fullName evidence="2">Uncharacterized protein</fullName>
    </submittedName>
</protein>
<feature type="region of interest" description="Disordered" evidence="1">
    <location>
        <begin position="53"/>
        <end position="100"/>
    </location>
</feature>
<dbReference type="AlphaFoldDB" id="A0A8H6MNM5"/>
<proteinExistence type="predicted"/>
<dbReference type="Proteomes" id="UP000652219">
    <property type="component" value="Unassembled WGS sequence"/>
</dbReference>
<organism evidence="2 3">
    <name type="scientific">Colletotrichum sojae</name>
    <dbReference type="NCBI Taxonomy" id="2175907"/>
    <lineage>
        <taxon>Eukaryota</taxon>
        <taxon>Fungi</taxon>
        <taxon>Dikarya</taxon>
        <taxon>Ascomycota</taxon>
        <taxon>Pezizomycotina</taxon>
        <taxon>Sordariomycetes</taxon>
        <taxon>Hypocreomycetidae</taxon>
        <taxon>Glomerellales</taxon>
        <taxon>Glomerellaceae</taxon>
        <taxon>Colletotrichum</taxon>
        <taxon>Colletotrichum orchidearum species complex</taxon>
    </lineage>
</organism>
<name>A0A8H6MNM5_9PEZI</name>
<evidence type="ECO:0000313" key="2">
    <source>
        <dbReference type="EMBL" id="KAF6802456.1"/>
    </source>
</evidence>
<evidence type="ECO:0000256" key="1">
    <source>
        <dbReference type="SAM" id="MobiDB-lite"/>
    </source>
</evidence>
<accession>A0A8H6MNM5</accession>
<sequence length="137" mass="14904">MHSANIPTGDPFFIVIEMSQPGHSAFDQRSGGTLPPTSPFPSHSVPILRVLSASAPGGTRHHVGNVARPRPGRDRGIFPRPWGAGHYGKHSSPTLPRRRHSALRTRNISRLAGLICILSRRSNTRATGRARGLQQLQ</sequence>
<evidence type="ECO:0000313" key="3">
    <source>
        <dbReference type="Proteomes" id="UP000652219"/>
    </source>
</evidence>
<comment type="caution">
    <text evidence="2">The sequence shown here is derived from an EMBL/GenBank/DDBJ whole genome shotgun (WGS) entry which is preliminary data.</text>
</comment>